<dbReference type="OrthoDB" id="9794400at2"/>
<dbReference type="InterPro" id="IPR029026">
    <property type="entry name" value="tRNA_m1G_MTases_N"/>
</dbReference>
<dbReference type="Pfam" id="PF00588">
    <property type="entry name" value="SpoU_methylase"/>
    <property type="match status" value="1"/>
</dbReference>
<accession>A0A1N7JPQ7</accession>
<dbReference type="InterPro" id="IPR051259">
    <property type="entry name" value="rRNA_Methyltransferase"/>
</dbReference>
<dbReference type="Gene3D" id="3.40.1280.10">
    <property type="match status" value="1"/>
</dbReference>
<evidence type="ECO:0000256" key="2">
    <source>
        <dbReference type="ARBA" id="ARBA00022603"/>
    </source>
</evidence>
<dbReference type="PANTHER" id="PTHR43191:SF2">
    <property type="entry name" value="RRNA METHYLTRANSFERASE 3, MITOCHONDRIAL"/>
    <property type="match status" value="1"/>
</dbReference>
<comment type="similarity">
    <text evidence="1">Belongs to the class IV-like SAM-binding methyltransferase superfamily. RNA methyltransferase TrmH family.</text>
</comment>
<dbReference type="InterPro" id="IPR013123">
    <property type="entry name" value="SpoU_subst-bd"/>
</dbReference>
<gene>
    <name evidence="5" type="ORF">SAMN05421687_10764</name>
</gene>
<dbReference type="SMART" id="SM00967">
    <property type="entry name" value="SpoU_sub_bind"/>
    <property type="match status" value="1"/>
</dbReference>
<dbReference type="AlphaFoldDB" id="A0A1N7JPQ7"/>
<evidence type="ECO:0000256" key="3">
    <source>
        <dbReference type="ARBA" id="ARBA00022679"/>
    </source>
</evidence>
<keyword evidence="3 5" id="KW-0808">Transferase</keyword>
<dbReference type="InterPro" id="IPR029064">
    <property type="entry name" value="Ribosomal_eL30-like_sf"/>
</dbReference>
<proteinExistence type="inferred from homology"/>
<dbReference type="GO" id="GO:0008173">
    <property type="term" value="F:RNA methyltransferase activity"/>
    <property type="evidence" value="ECO:0007669"/>
    <property type="project" value="InterPro"/>
</dbReference>
<evidence type="ECO:0000313" key="6">
    <source>
        <dbReference type="Proteomes" id="UP000187608"/>
    </source>
</evidence>
<dbReference type="GO" id="GO:0032259">
    <property type="term" value="P:methylation"/>
    <property type="evidence" value="ECO:0007669"/>
    <property type="project" value="UniProtKB-KW"/>
</dbReference>
<dbReference type="GO" id="GO:0003723">
    <property type="term" value="F:RNA binding"/>
    <property type="evidence" value="ECO:0007669"/>
    <property type="project" value="InterPro"/>
</dbReference>
<reference evidence="6" key="1">
    <citation type="submission" date="2017-01" db="EMBL/GenBank/DDBJ databases">
        <authorList>
            <person name="Varghese N."/>
            <person name="Submissions S."/>
        </authorList>
    </citation>
    <scope>NUCLEOTIDE SEQUENCE [LARGE SCALE GENOMIC DNA]</scope>
    <source>
        <strain evidence="6">DSM 23127</strain>
    </source>
</reference>
<protein>
    <submittedName>
        <fullName evidence="5">RNA methyltransferase, TrmH family</fullName>
    </submittedName>
</protein>
<dbReference type="GO" id="GO:0006396">
    <property type="term" value="P:RNA processing"/>
    <property type="evidence" value="ECO:0007669"/>
    <property type="project" value="InterPro"/>
</dbReference>
<dbReference type="Pfam" id="PF22435">
    <property type="entry name" value="MRM3-like_sub_bind"/>
    <property type="match status" value="1"/>
</dbReference>
<dbReference type="GO" id="GO:0005737">
    <property type="term" value="C:cytoplasm"/>
    <property type="evidence" value="ECO:0007669"/>
    <property type="project" value="UniProtKB-ARBA"/>
</dbReference>
<dbReference type="EMBL" id="FTOC01000007">
    <property type="protein sequence ID" value="SIS51328.1"/>
    <property type="molecule type" value="Genomic_DNA"/>
</dbReference>
<organism evidence="5 6">
    <name type="scientific">Salimicrobium flavidum</name>
    <dbReference type="NCBI Taxonomy" id="570947"/>
    <lineage>
        <taxon>Bacteria</taxon>
        <taxon>Bacillati</taxon>
        <taxon>Bacillota</taxon>
        <taxon>Bacilli</taxon>
        <taxon>Bacillales</taxon>
        <taxon>Bacillaceae</taxon>
        <taxon>Salimicrobium</taxon>
    </lineage>
</organism>
<dbReference type="InterPro" id="IPR001537">
    <property type="entry name" value="SpoU_MeTrfase"/>
</dbReference>
<evidence type="ECO:0000259" key="4">
    <source>
        <dbReference type="SMART" id="SM00967"/>
    </source>
</evidence>
<keyword evidence="2 5" id="KW-0489">Methyltransferase</keyword>
<sequence length="245" mass="27379">MITSMKNRKVKEWKKLHKKKYREQTGMFLVEGFHLVEEVLHSNWEVEEVILLEETPFPFSYEGNTETVTDQVMKEISQTEAPQGIIAVVKKISYQWEEGSRFLLLDSIQDPGNLGTLIRTADAAGFDAVLVGEGSVDCFNDKVLRASQGSMFHRMKVVDVRLEDEMEKLKSSGFAVWGTALEGAKDYTELESPDKVALLVGNEGNGVREELLATADELVKIPMYGEAESLNVAVAAGILMYVLNQ</sequence>
<dbReference type="InterPro" id="IPR029028">
    <property type="entry name" value="Alpha/beta_knot_MTases"/>
</dbReference>
<evidence type="ECO:0000256" key="1">
    <source>
        <dbReference type="ARBA" id="ARBA00007228"/>
    </source>
</evidence>
<dbReference type="SUPFAM" id="SSF55315">
    <property type="entry name" value="L30e-like"/>
    <property type="match status" value="1"/>
</dbReference>
<dbReference type="STRING" id="570947.SAMN05421687_10764"/>
<feature type="domain" description="RNA 2-O ribose methyltransferase substrate binding" evidence="4">
    <location>
        <begin position="29"/>
        <end position="95"/>
    </location>
</feature>
<dbReference type="InterPro" id="IPR053888">
    <property type="entry name" value="MRM3-like_sub_bind"/>
</dbReference>
<dbReference type="PANTHER" id="PTHR43191">
    <property type="entry name" value="RRNA METHYLTRANSFERASE 3"/>
    <property type="match status" value="1"/>
</dbReference>
<evidence type="ECO:0000313" key="5">
    <source>
        <dbReference type="EMBL" id="SIS51328.1"/>
    </source>
</evidence>
<keyword evidence="6" id="KW-1185">Reference proteome</keyword>
<dbReference type="Gene3D" id="3.30.1330.30">
    <property type="match status" value="1"/>
</dbReference>
<dbReference type="Proteomes" id="UP000187608">
    <property type="component" value="Unassembled WGS sequence"/>
</dbReference>
<name>A0A1N7JPQ7_9BACI</name>
<dbReference type="SUPFAM" id="SSF75217">
    <property type="entry name" value="alpha/beta knot"/>
    <property type="match status" value="1"/>
</dbReference>
<dbReference type="CDD" id="cd18095">
    <property type="entry name" value="SpoU-like_rRNA-MTase"/>
    <property type="match status" value="1"/>
</dbReference>